<accession>A0ABM8M1N6</accession>
<reference evidence="1 2" key="1">
    <citation type="submission" date="2020-04" db="EMBL/GenBank/DDBJ databases">
        <authorList>
            <person name="De Canck E."/>
        </authorList>
    </citation>
    <scope>NUCLEOTIDE SEQUENCE [LARGE SCALE GENOMIC DNA]</scope>
    <source>
        <strain evidence="1 2">LMG 7053</strain>
    </source>
</reference>
<dbReference type="EMBL" id="CADILJ010000073">
    <property type="protein sequence ID" value="CAB3956662.1"/>
    <property type="molecule type" value="Genomic_DNA"/>
</dbReference>
<dbReference type="RefSeq" id="WP_049073760.1">
    <property type="nucleotide sequence ID" value="NZ_CADILJ010000073.1"/>
</dbReference>
<sequence length="62" mass="7362">MYEDIRKQGATAAVGGAWLLDCPYFRLDLLPSRTHEPLTQWLQKVRAWESGWRDEQRTRARM</sequence>
<dbReference type="Proteomes" id="UP000494161">
    <property type="component" value="Unassembled WGS sequence"/>
</dbReference>
<organism evidence="1 2">
    <name type="scientific">Achromobacter ruhlandii</name>
    <dbReference type="NCBI Taxonomy" id="72557"/>
    <lineage>
        <taxon>Bacteria</taxon>
        <taxon>Pseudomonadati</taxon>
        <taxon>Pseudomonadota</taxon>
        <taxon>Betaproteobacteria</taxon>
        <taxon>Burkholderiales</taxon>
        <taxon>Alcaligenaceae</taxon>
        <taxon>Achromobacter</taxon>
    </lineage>
</organism>
<gene>
    <name evidence="1" type="ORF">LMG7053_05080</name>
</gene>
<dbReference type="GeneID" id="55560937"/>
<dbReference type="NCBIfam" id="NF041856">
    <property type="entry name" value="CrpP_rel_fam"/>
    <property type="match status" value="1"/>
</dbReference>
<evidence type="ECO:0000313" key="2">
    <source>
        <dbReference type="Proteomes" id="UP000494161"/>
    </source>
</evidence>
<protein>
    <submittedName>
        <fullName evidence="1">Uncharacterized protein</fullName>
    </submittedName>
</protein>
<proteinExistence type="predicted"/>
<dbReference type="InterPro" id="IPR049847">
    <property type="entry name" value="CrpP-rel"/>
</dbReference>
<evidence type="ECO:0000313" key="1">
    <source>
        <dbReference type="EMBL" id="CAB3956662.1"/>
    </source>
</evidence>
<comment type="caution">
    <text evidence="1">The sequence shown here is derived from an EMBL/GenBank/DDBJ whole genome shotgun (WGS) entry which is preliminary data.</text>
</comment>
<keyword evidence="2" id="KW-1185">Reference proteome</keyword>
<name>A0ABM8M1N6_9BURK</name>